<dbReference type="Pfam" id="PF00186">
    <property type="entry name" value="DHFR_1"/>
    <property type="match status" value="1"/>
</dbReference>
<comment type="similarity">
    <text evidence="2 7">Belongs to the dihydrofolate reductase family.</text>
</comment>
<dbReference type="RefSeq" id="WP_204785249.1">
    <property type="nucleotide sequence ID" value="NZ_JACJKU010000052.1"/>
</dbReference>
<proteinExistence type="inferred from homology"/>
<evidence type="ECO:0000256" key="1">
    <source>
        <dbReference type="ARBA" id="ARBA00004903"/>
    </source>
</evidence>
<keyword evidence="4 7" id="KW-0554">One-carbon metabolism</keyword>
<dbReference type="EC" id="1.5.1.3" evidence="3 7"/>
<keyword evidence="5 7" id="KW-0521">NADP</keyword>
<dbReference type="EMBL" id="JACJKU010000052">
    <property type="protein sequence ID" value="MBM6940969.1"/>
    <property type="molecule type" value="Genomic_DNA"/>
</dbReference>
<dbReference type="PANTHER" id="PTHR48069">
    <property type="entry name" value="DIHYDROFOLATE REDUCTASE"/>
    <property type="match status" value="1"/>
</dbReference>
<comment type="caution">
    <text evidence="9">The sequence shown here is derived from an EMBL/GenBank/DDBJ whole genome shotgun (WGS) entry which is preliminary data.</text>
</comment>
<dbReference type="SUPFAM" id="SSF53597">
    <property type="entry name" value="Dihydrofolate reductase-like"/>
    <property type="match status" value="1"/>
</dbReference>
<reference evidence="9 10" key="1">
    <citation type="journal article" date="2021" name="Sci. Rep.">
        <title>The distribution of antibiotic resistance genes in chicken gut microbiota commensals.</title>
        <authorList>
            <person name="Juricova H."/>
            <person name="Matiasovicova J."/>
            <person name="Kubasova T."/>
            <person name="Cejkova D."/>
            <person name="Rychlik I."/>
        </authorList>
    </citation>
    <scope>NUCLEOTIDE SEQUENCE [LARGE SCALE GENOMIC DNA]</scope>
    <source>
        <strain evidence="9 10">An574</strain>
    </source>
</reference>
<evidence type="ECO:0000256" key="4">
    <source>
        <dbReference type="ARBA" id="ARBA00022563"/>
    </source>
</evidence>
<evidence type="ECO:0000313" key="10">
    <source>
        <dbReference type="Proteomes" id="UP000785625"/>
    </source>
</evidence>
<dbReference type="Gene3D" id="3.40.430.10">
    <property type="entry name" value="Dihydrofolate Reductase, subunit A"/>
    <property type="match status" value="1"/>
</dbReference>
<dbReference type="InterPro" id="IPR012259">
    <property type="entry name" value="DHFR"/>
</dbReference>
<dbReference type="InterPro" id="IPR001796">
    <property type="entry name" value="DHFR_dom"/>
</dbReference>
<evidence type="ECO:0000256" key="5">
    <source>
        <dbReference type="ARBA" id="ARBA00022857"/>
    </source>
</evidence>
<comment type="function">
    <text evidence="7">Key enzyme in folate metabolism. Catalyzes an essential reaction for de novo glycine and purine synthesis, and for DNA precursor synthesis.</text>
</comment>
<evidence type="ECO:0000256" key="3">
    <source>
        <dbReference type="ARBA" id="ARBA00012856"/>
    </source>
</evidence>
<keyword evidence="6 7" id="KW-0560">Oxidoreductase</keyword>
<comment type="catalytic activity">
    <reaction evidence="7">
        <text>(6S)-5,6,7,8-tetrahydrofolate + NADP(+) = 7,8-dihydrofolate + NADPH + H(+)</text>
        <dbReference type="Rhea" id="RHEA:15009"/>
        <dbReference type="ChEBI" id="CHEBI:15378"/>
        <dbReference type="ChEBI" id="CHEBI:57451"/>
        <dbReference type="ChEBI" id="CHEBI:57453"/>
        <dbReference type="ChEBI" id="CHEBI:57783"/>
        <dbReference type="ChEBI" id="CHEBI:58349"/>
        <dbReference type="EC" id="1.5.1.3"/>
    </reaction>
</comment>
<evidence type="ECO:0000256" key="6">
    <source>
        <dbReference type="ARBA" id="ARBA00023002"/>
    </source>
</evidence>
<dbReference type="PANTHER" id="PTHR48069:SF3">
    <property type="entry name" value="DIHYDROFOLATE REDUCTASE"/>
    <property type="match status" value="1"/>
</dbReference>
<gene>
    <name evidence="9" type="ORF">H5975_05710</name>
</gene>
<evidence type="ECO:0000256" key="7">
    <source>
        <dbReference type="PIRNR" id="PIRNR000194"/>
    </source>
</evidence>
<dbReference type="PRINTS" id="PR00070">
    <property type="entry name" value="DHFR"/>
</dbReference>
<dbReference type="InterPro" id="IPR024072">
    <property type="entry name" value="DHFR-like_dom_sf"/>
</dbReference>
<sequence>MNQISFVWAEDEAGWIGKNGQLPWHLPVDLKHFKSVTMNHPVVMGANTFKSIGSPLPHRDNIVVSHRSINNDKIISFSSIDELMNYVNNQYQDEEICIIGGAGIFEQTQQYVNVLHRTVVQGNHQGDVKMIPIDYQKWQLTNKKEVPSTETSIPNCRFEDWKLNK</sequence>
<dbReference type="Proteomes" id="UP000785625">
    <property type="component" value="Unassembled WGS sequence"/>
</dbReference>
<feature type="domain" description="DHFR" evidence="8">
    <location>
        <begin position="3"/>
        <end position="165"/>
    </location>
</feature>
<dbReference type="PIRSF" id="PIRSF000194">
    <property type="entry name" value="DHFR"/>
    <property type="match status" value="1"/>
</dbReference>
<evidence type="ECO:0000259" key="8">
    <source>
        <dbReference type="PROSITE" id="PS51330"/>
    </source>
</evidence>
<dbReference type="CDD" id="cd00209">
    <property type="entry name" value="DHFR"/>
    <property type="match status" value="1"/>
</dbReference>
<accession>A0ABS2H0A1</accession>
<dbReference type="PROSITE" id="PS51330">
    <property type="entry name" value="DHFR_2"/>
    <property type="match status" value="1"/>
</dbReference>
<organism evidence="9 10">
    <name type="scientific">Limosilactobacillus coleohominis</name>
    <dbReference type="NCBI Taxonomy" id="181675"/>
    <lineage>
        <taxon>Bacteria</taxon>
        <taxon>Bacillati</taxon>
        <taxon>Bacillota</taxon>
        <taxon>Bacilli</taxon>
        <taxon>Lactobacillales</taxon>
        <taxon>Lactobacillaceae</taxon>
        <taxon>Limosilactobacillus</taxon>
    </lineage>
</organism>
<protein>
    <recommendedName>
        <fullName evidence="3 7">Dihydrofolate reductase</fullName>
        <ecNumber evidence="3 7">1.5.1.3</ecNumber>
    </recommendedName>
</protein>
<name>A0ABS2H0A1_9LACO</name>
<keyword evidence="10" id="KW-1185">Reference proteome</keyword>
<comment type="pathway">
    <text evidence="1 7">Cofactor biosynthesis; tetrahydrofolate biosynthesis; 5,6,7,8-tetrahydrofolate from 7,8-dihydrofolate: step 1/1.</text>
</comment>
<evidence type="ECO:0000256" key="2">
    <source>
        <dbReference type="ARBA" id="ARBA00009539"/>
    </source>
</evidence>
<evidence type="ECO:0000313" key="9">
    <source>
        <dbReference type="EMBL" id="MBM6940969.1"/>
    </source>
</evidence>